<reference evidence="1 2" key="1">
    <citation type="submission" date="2017-02" db="EMBL/GenBank/DDBJ databases">
        <title>Complete genome sequences of Mycobacterium kansasii strains isolated from rhesus macaques.</title>
        <authorList>
            <person name="Panda A."/>
            <person name="Nagaraj S."/>
            <person name="Zhao X."/>
            <person name="Tettelin H."/>
            <person name="Detolla L.J."/>
        </authorList>
    </citation>
    <scope>NUCLEOTIDE SEQUENCE [LARGE SCALE GENOMIC DNA]</scope>
    <source>
        <strain evidence="1 2">11-3813</strain>
    </source>
</reference>
<gene>
    <name evidence="1" type="ORF">BZL30_7460</name>
</gene>
<dbReference type="InterPro" id="IPR045864">
    <property type="entry name" value="aa-tRNA-synth_II/BPL/LPL"/>
</dbReference>
<dbReference type="AlphaFoldDB" id="A0A1V3WL46"/>
<dbReference type="Proteomes" id="UP000189229">
    <property type="component" value="Unassembled WGS sequence"/>
</dbReference>
<sequence length="85" mass="9017">MAGAGRRARAQITMSVGVRIDVVATAAWGWLSLATGLAVIDAVTPLIAAGGIEARLKWPNDVLAGPPQPWASWRASWPRSLNRSQ</sequence>
<name>A0A1V3WL46_MYCKA</name>
<keyword evidence="1" id="KW-0436">Ligase</keyword>
<dbReference type="SUPFAM" id="SSF55681">
    <property type="entry name" value="Class II aaRS and biotin synthetases"/>
    <property type="match status" value="1"/>
</dbReference>
<proteinExistence type="predicted"/>
<dbReference type="Gene3D" id="3.30.930.10">
    <property type="entry name" value="Bira Bifunctional Protein, Domain 2"/>
    <property type="match status" value="1"/>
</dbReference>
<evidence type="ECO:0000313" key="2">
    <source>
        <dbReference type="Proteomes" id="UP000189229"/>
    </source>
</evidence>
<organism evidence="1 2">
    <name type="scientific">Mycobacterium kansasii</name>
    <dbReference type="NCBI Taxonomy" id="1768"/>
    <lineage>
        <taxon>Bacteria</taxon>
        <taxon>Bacillati</taxon>
        <taxon>Actinomycetota</taxon>
        <taxon>Actinomycetes</taxon>
        <taxon>Mycobacteriales</taxon>
        <taxon>Mycobacteriaceae</taxon>
        <taxon>Mycobacterium</taxon>
    </lineage>
</organism>
<evidence type="ECO:0000313" key="1">
    <source>
        <dbReference type="EMBL" id="OOK67697.1"/>
    </source>
</evidence>
<accession>A0A1V3WL46</accession>
<comment type="caution">
    <text evidence="1">The sequence shown here is derived from an EMBL/GenBank/DDBJ whole genome shotgun (WGS) entry which is preliminary data.</text>
</comment>
<protein>
    <submittedName>
        <fullName evidence="1">Putative biotin--[acetyl-CoA-carboxylase] ligase</fullName>
    </submittedName>
</protein>
<dbReference type="EMBL" id="MVBM01000008">
    <property type="protein sequence ID" value="OOK67697.1"/>
    <property type="molecule type" value="Genomic_DNA"/>
</dbReference>
<dbReference type="GO" id="GO:0016874">
    <property type="term" value="F:ligase activity"/>
    <property type="evidence" value="ECO:0007669"/>
    <property type="project" value="UniProtKB-KW"/>
</dbReference>